<evidence type="ECO:0000256" key="2">
    <source>
        <dbReference type="SAM" id="SignalP"/>
    </source>
</evidence>
<feature type="signal peptide" evidence="2">
    <location>
        <begin position="1"/>
        <end position="22"/>
    </location>
</feature>
<evidence type="ECO:0000256" key="1">
    <source>
        <dbReference type="SAM" id="MobiDB-lite"/>
    </source>
</evidence>
<keyword evidence="4" id="KW-1185">Reference proteome</keyword>
<gene>
    <name evidence="3" type="ORF">RRG08_045562</name>
</gene>
<reference evidence="3" key="1">
    <citation type="journal article" date="2023" name="G3 (Bethesda)">
        <title>A reference genome for the long-term kleptoplast-retaining sea slug Elysia crispata morphotype clarki.</title>
        <authorList>
            <person name="Eastman K.E."/>
            <person name="Pendleton A.L."/>
            <person name="Shaikh M.A."/>
            <person name="Suttiyut T."/>
            <person name="Ogas R."/>
            <person name="Tomko P."/>
            <person name="Gavelis G."/>
            <person name="Widhalm J.R."/>
            <person name="Wisecaver J.H."/>
        </authorList>
    </citation>
    <scope>NUCLEOTIDE SEQUENCE</scope>
    <source>
        <strain evidence="3">ECLA1</strain>
    </source>
</reference>
<feature type="compositionally biased region" description="Basic residues" evidence="1">
    <location>
        <begin position="252"/>
        <end position="266"/>
    </location>
</feature>
<protein>
    <submittedName>
        <fullName evidence="3">Uncharacterized protein</fullName>
    </submittedName>
</protein>
<sequence>MGIKTALHVVLAVACLAVIVTAGRGNGRGQRRGNRGRHREPRGDRVQWTRTLSDGVTVEETALIASEHDVIIFKSQDNSSESLGFQTSEVYYGFDGDEPIMAISTRGRRRGRPCFLTTPQQSYADLVAALRARNGTTVSFSSTLQLNAQVGSMNNTLARAFSRQNPLMRRVCTRNKYYDTRVQGETVEGEETRLIKTLAAENQVEITFPVVSRQRDARRNRGNRRGRGGRRGNRRGGRRGGRRGERPGRGARGQRRGRRQGRRNRNRGTVLEE</sequence>
<evidence type="ECO:0000313" key="3">
    <source>
        <dbReference type="EMBL" id="KAK3785336.1"/>
    </source>
</evidence>
<comment type="caution">
    <text evidence="3">The sequence shown here is derived from an EMBL/GenBank/DDBJ whole genome shotgun (WGS) entry which is preliminary data.</text>
</comment>
<proteinExistence type="predicted"/>
<organism evidence="3 4">
    <name type="scientific">Elysia crispata</name>
    <name type="common">lettuce slug</name>
    <dbReference type="NCBI Taxonomy" id="231223"/>
    <lineage>
        <taxon>Eukaryota</taxon>
        <taxon>Metazoa</taxon>
        <taxon>Spiralia</taxon>
        <taxon>Lophotrochozoa</taxon>
        <taxon>Mollusca</taxon>
        <taxon>Gastropoda</taxon>
        <taxon>Heterobranchia</taxon>
        <taxon>Euthyneura</taxon>
        <taxon>Panpulmonata</taxon>
        <taxon>Sacoglossa</taxon>
        <taxon>Placobranchoidea</taxon>
        <taxon>Plakobranchidae</taxon>
        <taxon>Elysia</taxon>
    </lineage>
</organism>
<feature type="chain" id="PRO_5042175885" evidence="2">
    <location>
        <begin position="23"/>
        <end position="273"/>
    </location>
</feature>
<name>A0AAE1AE13_9GAST</name>
<evidence type="ECO:0000313" key="4">
    <source>
        <dbReference type="Proteomes" id="UP001283361"/>
    </source>
</evidence>
<accession>A0AAE1AE13</accession>
<dbReference type="EMBL" id="JAWDGP010002132">
    <property type="protein sequence ID" value="KAK3785336.1"/>
    <property type="molecule type" value="Genomic_DNA"/>
</dbReference>
<dbReference type="Proteomes" id="UP001283361">
    <property type="component" value="Unassembled WGS sequence"/>
</dbReference>
<dbReference type="PROSITE" id="PS51257">
    <property type="entry name" value="PROKAR_LIPOPROTEIN"/>
    <property type="match status" value="1"/>
</dbReference>
<dbReference type="AlphaFoldDB" id="A0AAE1AE13"/>
<feature type="compositionally biased region" description="Basic residues" evidence="1">
    <location>
        <begin position="220"/>
        <end position="241"/>
    </location>
</feature>
<feature type="region of interest" description="Disordered" evidence="1">
    <location>
        <begin position="210"/>
        <end position="273"/>
    </location>
</feature>
<keyword evidence="2" id="KW-0732">Signal</keyword>